<feature type="domain" description="CzcB-like C-terminal circularly permuted SH3-like" evidence="6">
    <location>
        <begin position="658"/>
        <end position="709"/>
    </location>
</feature>
<dbReference type="Pfam" id="PF25990">
    <property type="entry name" value="Beta-barrel_YknX"/>
    <property type="match status" value="1"/>
</dbReference>
<dbReference type="Pfam" id="PF25975">
    <property type="entry name" value="CzcB_C"/>
    <property type="match status" value="1"/>
</dbReference>
<evidence type="ECO:0000313" key="8">
    <source>
        <dbReference type="EMBL" id="PDH32176.1"/>
    </source>
</evidence>
<feature type="transmembrane region" description="Helical" evidence="5">
    <location>
        <begin position="50"/>
        <end position="68"/>
    </location>
</feature>
<evidence type="ECO:0000313" key="9">
    <source>
        <dbReference type="Proteomes" id="UP000219329"/>
    </source>
</evidence>
<organism evidence="8 9">
    <name type="scientific">OM182 bacterium MED-G28</name>
    <dbReference type="NCBI Taxonomy" id="1986256"/>
    <lineage>
        <taxon>Bacteria</taxon>
        <taxon>Pseudomonadati</taxon>
        <taxon>Pseudomonadota</taxon>
        <taxon>Gammaproteobacteria</taxon>
        <taxon>OMG group</taxon>
        <taxon>OM182 clade</taxon>
    </lineage>
</organism>
<feature type="coiled-coil region" evidence="3">
    <location>
        <begin position="169"/>
        <end position="196"/>
    </location>
</feature>
<comment type="caution">
    <text evidence="8">The sequence shown here is derived from an EMBL/GenBank/DDBJ whole genome shotgun (WGS) entry which is preliminary data.</text>
</comment>
<feature type="compositionally biased region" description="Basic and acidic residues" evidence="4">
    <location>
        <begin position="303"/>
        <end position="313"/>
    </location>
</feature>
<protein>
    <recommendedName>
        <fullName evidence="10">RND efflux pump membrane fusion protein barrel-sandwich domain-containing protein</fullName>
    </recommendedName>
</protein>
<dbReference type="InterPro" id="IPR058636">
    <property type="entry name" value="Beta-barrel_YknX"/>
</dbReference>
<dbReference type="AlphaFoldDB" id="A0A2A5W7Q6"/>
<proteinExistence type="predicted"/>
<evidence type="ECO:0008006" key="10">
    <source>
        <dbReference type="Google" id="ProtNLM"/>
    </source>
</evidence>
<accession>A0A2A5W7Q6</accession>
<feature type="coiled-coil region" evidence="3">
    <location>
        <begin position="384"/>
        <end position="500"/>
    </location>
</feature>
<evidence type="ECO:0000256" key="3">
    <source>
        <dbReference type="SAM" id="Coils"/>
    </source>
</evidence>
<dbReference type="Gene3D" id="2.40.30.170">
    <property type="match status" value="1"/>
</dbReference>
<keyword evidence="5" id="KW-0472">Membrane</keyword>
<dbReference type="Proteomes" id="UP000219329">
    <property type="component" value="Unassembled WGS sequence"/>
</dbReference>
<evidence type="ECO:0000259" key="7">
    <source>
        <dbReference type="Pfam" id="PF25990"/>
    </source>
</evidence>
<name>A0A2A5W7Q6_9GAMM</name>
<dbReference type="PANTHER" id="PTHR32347:SF23">
    <property type="entry name" value="BLL5650 PROTEIN"/>
    <property type="match status" value="1"/>
</dbReference>
<feature type="domain" description="YknX-like beta-barrel" evidence="7">
    <location>
        <begin position="569"/>
        <end position="649"/>
    </location>
</feature>
<dbReference type="EMBL" id="NTJZ01000021">
    <property type="protein sequence ID" value="PDH32176.1"/>
    <property type="molecule type" value="Genomic_DNA"/>
</dbReference>
<keyword evidence="5" id="KW-1133">Transmembrane helix</keyword>
<keyword evidence="5" id="KW-0812">Transmembrane</keyword>
<dbReference type="InterPro" id="IPR050465">
    <property type="entry name" value="UPF0194_transport"/>
</dbReference>
<dbReference type="GO" id="GO:0030313">
    <property type="term" value="C:cell envelope"/>
    <property type="evidence" value="ECO:0007669"/>
    <property type="project" value="UniProtKB-SubCell"/>
</dbReference>
<comment type="subcellular location">
    <subcellularLocation>
        <location evidence="1">Cell envelope</location>
    </subcellularLocation>
</comment>
<evidence type="ECO:0000256" key="1">
    <source>
        <dbReference type="ARBA" id="ARBA00004196"/>
    </source>
</evidence>
<evidence type="ECO:0000256" key="2">
    <source>
        <dbReference type="ARBA" id="ARBA00023054"/>
    </source>
</evidence>
<gene>
    <name evidence="8" type="ORF">CNF02_12850</name>
</gene>
<keyword evidence="2 3" id="KW-0175">Coiled coil</keyword>
<dbReference type="PANTHER" id="PTHR32347">
    <property type="entry name" value="EFFLUX SYSTEM COMPONENT YKNX-RELATED"/>
    <property type="match status" value="1"/>
</dbReference>
<evidence type="ECO:0000259" key="6">
    <source>
        <dbReference type="Pfam" id="PF25975"/>
    </source>
</evidence>
<feature type="region of interest" description="Disordered" evidence="4">
    <location>
        <begin position="291"/>
        <end position="330"/>
    </location>
</feature>
<dbReference type="Gene3D" id="2.40.420.20">
    <property type="match status" value="1"/>
</dbReference>
<reference evidence="8 9" key="1">
    <citation type="submission" date="2017-08" db="EMBL/GenBank/DDBJ databases">
        <title>Fine stratification of microbial communities through a metagenomic profile of the photic zone.</title>
        <authorList>
            <person name="Haro-Moreno J.M."/>
            <person name="Lopez-Perez M."/>
            <person name="De La Torre J."/>
            <person name="Picazo A."/>
            <person name="Camacho A."/>
            <person name="Rodriguez-Valera F."/>
        </authorList>
    </citation>
    <scope>NUCLEOTIDE SEQUENCE [LARGE SCALE GENOMIC DNA]</scope>
    <source>
        <strain evidence="8">MED-G28</strain>
    </source>
</reference>
<dbReference type="InterPro" id="IPR058649">
    <property type="entry name" value="CzcB_C"/>
</dbReference>
<evidence type="ECO:0000256" key="4">
    <source>
        <dbReference type="SAM" id="MobiDB-lite"/>
    </source>
</evidence>
<sequence>MSMILGSGRKALMSHNNKTITGQLKARIPEPLIKIGRELRDKFIAAEKSTQYGIAGAVFLALVFWFMLGGESSDQGTIITFEARRGDLEITVLEGGSLEALQSQEIRSRIKGREGVKILNIVEEGYQVTPEDVDAGLVLVELDKAALIDQQLNQEIAVETAEATYIERRAEFEIQLNENMTELNDARQEMRFARLEFEKFLGGDLVAEIIQQLDIEDRLAKAEAADLVAVATALPSTNTRISVIEEPARRAAFDPNDLEALPTAVRERIQQMMLENGGELPAEMLERMQSFSQDGFPSGGRNQGDRRGSRSDFDGAQIAGIGRPASGFPVEDGPAVADITELRLQPITDTPLNTEVTLLMDESYMAIRYELDFTQYADMDKLEDGEAKQQLRGLQDELQVSQEEYLLAQDRIEGQRRLEARGFITPTELEAEELNLSKARNKEAEKETALKLYIQYTFPKDAEQRLSDFENAIMAYQRQLKENIAEKAQEEARFSSAERKYNLERVKLADIEEQIELATIVAQRPGLVVYGAADQNKMRYGGSSQEAIQEGATVRERQAILTIPDMREMAVKTNIHESAVQRVAVGQKVRVSIDAFPDTNLMGVVTKVAVVADSANSFMNPDLKVYPTTIKIDGVHDWLRPGMSSEVEILVNNLADIVYVPVQAVTYWDEQRVVYVDAGGSPVRREVETGTFSESFIEITSGLREGEKVLLLPPQQSLRDIGA</sequence>
<evidence type="ECO:0000256" key="5">
    <source>
        <dbReference type="SAM" id="Phobius"/>
    </source>
</evidence>